<keyword evidence="5 7" id="KW-0175">Coiled coil</keyword>
<evidence type="ECO:0000256" key="8">
    <source>
        <dbReference type="SAM" id="MobiDB-lite"/>
    </source>
</evidence>
<dbReference type="PROSITE" id="PS51041">
    <property type="entry name" value="EMI"/>
    <property type="match status" value="1"/>
</dbReference>
<feature type="region of interest" description="Disordered" evidence="8">
    <location>
        <begin position="1371"/>
        <end position="1423"/>
    </location>
</feature>
<dbReference type="EMBL" id="JASDAP010000488">
    <property type="protein sequence ID" value="KAK1874801.1"/>
    <property type="molecule type" value="Genomic_DNA"/>
</dbReference>
<dbReference type="PRINTS" id="PR00007">
    <property type="entry name" value="COMPLEMNTC1Q"/>
</dbReference>
<feature type="compositionally biased region" description="Gly residues" evidence="8">
    <location>
        <begin position="561"/>
        <end position="571"/>
    </location>
</feature>
<feature type="region of interest" description="Disordered" evidence="8">
    <location>
        <begin position="607"/>
        <end position="651"/>
    </location>
</feature>
<reference evidence="11" key="1">
    <citation type="submission" date="2023-04" db="EMBL/GenBank/DDBJ databases">
        <title>Chromosome-level genome of Chaenocephalus aceratus.</title>
        <authorList>
            <person name="Park H."/>
        </authorList>
    </citation>
    <scope>NUCLEOTIDE SEQUENCE</scope>
    <source>
        <strain evidence="11">DE</strain>
        <tissue evidence="11">Muscle</tissue>
    </source>
</reference>
<dbReference type="PANTHER" id="PTHR15427:SF1">
    <property type="entry name" value="EMILIN-1"/>
    <property type="match status" value="1"/>
</dbReference>
<dbReference type="InterPro" id="IPR050392">
    <property type="entry name" value="Collagen/C1q_domain"/>
</dbReference>
<feature type="region of interest" description="Disordered" evidence="8">
    <location>
        <begin position="949"/>
        <end position="1007"/>
    </location>
</feature>
<feature type="region of interest" description="Disordered" evidence="8">
    <location>
        <begin position="561"/>
        <end position="583"/>
    </location>
</feature>
<feature type="region of interest" description="Disordered" evidence="8">
    <location>
        <begin position="1"/>
        <end position="475"/>
    </location>
</feature>
<feature type="compositionally biased region" description="Polar residues" evidence="8">
    <location>
        <begin position="215"/>
        <end position="224"/>
    </location>
</feature>
<evidence type="ECO:0000256" key="4">
    <source>
        <dbReference type="ARBA" id="ARBA00022729"/>
    </source>
</evidence>
<feature type="domain" description="EMI" evidence="10">
    <location>
        <begin position="492"/>
        <end position="558"/>
    </location>
</feature>
<comment type="subcellular location">
    <subcellularLocation>
        <location evidence="1">Secreted</location>
        <location evidence="1">Extracellular space</location>
        <location evidence="1">Extracellular matrix</location>
    </subcellularLocation>
</comment>
<dbReference type="SMART" id="SM00110">
    <property type="entry name" value="C1Q"/>
    <property type="match status" value="1"/>
</dbReference>
<keyword evidence="3" id="KW-0272">Extracellular matrix</keyword>
<dbReference type="PANTHER" id="PTHR15427">
    <property type="entry name" value="EMILIN ELASTIN MICROFIBRIL INTERFACE-LOCATED PROTEIN ELASTIN MICROFIBRIL INTERFACER"/>
    <property type="match status" value="1"/>
</dbReference>
<feature type="compositionally biased region" description="Polar residues" evidence="8">
    <location>
        <begin position="328"/>
        <end position="338"/>
    </location>
</feature>
<evidence type="ECO:0000313" key="11">
    <source>
        <dbReference type="EMBL" id="KAK1874801.1"/>
    </source>
</evidence>
<organism evidence="11 12">
    <name type="scientific">Dissostichus eleginoides</name>
    <name type="common">Patagonian toothfish</name>
    <name type="synonym">Dissostichus amissus</name>
    <dbReference type="NCBI Taxonomy" id="100907"/>
    <lineage>
        <taxon>Eukaryota</taxon>
        <taxon>Metazoa</taxon>
        <taxon>Chordata</taxon>
        <taxon>Craniata</taxon>
        <taxon>Vertebrata</taxon>
        <taxon>Euteleostomi</taxon>
        <taxon>Actinopterygii</taxon>
        <taxon>Neopterygii</taxon>
        <taxon>Teleostei</taxon>
        <taxon>Neoteleostei</taxon>
        <taxon>Acanthomorphata</taxon>
        <taxon>Eupercaria</taxon>
        <taxon>Perciformes</taxon>
        <taxon>Notothenioidei</taxon>
        <taxon>Nototheniidae</taxon>
        <taxon>Dissostichus</taxon>
    </lineage>
</organism>
<gene>
    <name evidence="11" type="ORF">KUDE01_006549</name>
</gene>
<dbReference type="InterPro" id="IPR011489">
    <property type="entry name" value="EMI_domain"/>
</dbReference>
<feature type="compositionally biased region" description="Polar residues" evidence="8">
    <location>
        <begin position="265"/>
        <end position="274"/>
    </location>
</feature>
<feature type="coiled-coil region" evidence="7">
    <location>
        <begin position="1230"/>
        <end position="1257"/>
    </location>
</feature>
<feature type="compositionally biased region" description="Acidic residues" evidence="8">
    <location>
        <begin position="996"/>
        <end position="1007"/>
    </location>
</feature>
<evidence type="ECO:0000256" key="2">
    <source>
        <dbReference type="ARBA" id="ARBA00022525"/>
    </source>
</evidence>
<dbReference type="PROSITE" id="PS50871">
    <property type="entry name" value="C1Q"/>
    <property type="match status" value="1"/>
</dbReference>
<comment type="caution">
    <text evidence="11">The sequence shown here is derived from an EMBL/GenBank/DDBJ whole genome shotgun (WGS) entry which is preliminary data.</text>
</comment>
<protein>
    <submittedName>
        <fullName evidence="11">EMILIN-1</fullName>
    </submittedName>
</protein>
<dbReference type="Proteomes" id="UP001228049">
    <property type="component" value="Unassembled WGS sequence"/>
</dbReference>
<dbReference type="Gene3D" id="2.60.120.40">
    <property type="match status" value="1"/>
</dbReference>
<name>A0AAD9B156_DISEL</name>
<feature type="compositionally biased region" description="Gly residues" evidence="8">
    <location>
        <begin position="612"/>
        <end position="643"/>
    </location>
</feature>
<evidence type="ECO:0000259" key="10">
    <source>
        <dbReference type="PROSITE" id="PS51041"/>
    </source>
</evidence>
<dbReference type="InterPro" id="IPR001073">
    <property type="entry name" value="C1q_dom"/>
</dbReference>
<accession>A0AAD9B156</accession>
<feature type="non-terminal residue" evidence="11">
    <location>
        <position position="1"/>
    </location>
</feature>
<feature type="compositionally biased region" description="Polar residues" evidence="8">
    <location>
        <begin position="196"/>
        <end position="208"/>
    </location>
</feature>
<evidence type="ECO:0000259" key="9">
    <source>
        <dbReference type="PROSITE" id="PS50871"/>
    </source>
</evidence>
<feature type="compositionally biased region" description="Low complexity" evidence="8">
    <location>
        <begin position="420"/>
        <end position="430"/>
    </location>
</feature>
<evidence type="ECO:0000256" key="1">
    <source>
        <dbReference type="ARBA" id="ARBA00004498"/>
    </source>
</evidence>
<keyword evidence="12" id="KW-1185">Reference proteome</keyword>
<dbReference type="InterPro" id="IPR008983">
    <property type="entry name" value="Tumour_necrosis_fac-like_dom"/>
</dbReference>
<dbReference type="Pfam" id="PF07546">
    <property type="entry name" value="EMI"/>
    <property type="match status" value="1"/>
</dbReference>
<evidence type="ECO:0000256" key="5">
    <source>
        <dbReference type="ARBA" id="ARBA00023054"/>
    </source>
</evidence>
<dbReference type="SUPFAM" id="SSF49842">
    <property type="entry name" value="TNF-like"/>
    <property type="match status" value="1"/>
</dbReference>
<evidence type="ECO:0000256" key="3">
    <source>
        <dbReference type="ARBA" id="ARBA00022530"/>
    </source>
</evidence>
<dbReference type="Pfam" id="PF00386">
    <property type="entry name" value="C1q"/>
    <property type="match status" value="1"/>
</dbReference>
<evidence type="ECO:0000256" key="6">
    <source>
        <dbReference type="ARBA" id="ARBA00023157"/>
    </source>
</evidence>
<feature type="compositionally biased region" description="Acidic residues" evidence="8">
    <location>
        <begin position="949"/>
        <end position="973"/>
    </location>
</feature>
<feature type="compositionally biased region" description="Basic and acidic residues" evidence="8">
    <location>
        <begin position="974"/>
        <end position="995"/>
    </location>
</feature>
<keyword evidence="2" id="KW-0964">Secreted</keyword>
<evidence type="ECO:0000313" key="12">
    <source>
        <dbReference type="Proteomes" id="UP001228049"/>
    </source>
</evidence>
<feature type="domain" description="C1q" evidence="9">
    <location>
        <begin position="1423"/>
        <end position="1545"/>
    </location>
</feature>
<feature type="compositionally biased region" description="Polar residues" evidence="8">
    <location>
        <begin position="232"/>
        <end position="242"/>
    </location>
</feature>
<keyword evidence="4" id="KW-0732">Signal</keyword>
<feature type="compositionally biased region" description="Basic and acidic residues" evidence="8">
    <location>
        <begin position="1"/>
        <end position="195"/>
    </location>
</feature>
<evidence type="ECO:0000256" key="7">
    <source>
        <dbReference type="SAM" id="Coils"/>
    </source>
</evidence>
<sequence length="1545" mass="171362">QRDQNATEQRDQNATEQRDQNATEQRDQNATEQRDQNATEQRDQNATEQRDQNATEQRDQNATEQRDQNATEQRDQNATEQRDQNATEQRDQNATEQRDQNATEQRDQNATEQRDQNATEQRDQNVTEQRDQNATEQRDQNATEQRDQNATEQRDQNATEQRDQNATEQRDENATEQRDQNATEQRDQNANEQRDQNSPQRSGRSVQATAAFRPQQRSGRSSVQAAAAFRPQQRSGRSSVQATAAFRPQHSGHRSVQATAAFRPQQRSGRSSVQAAAAFRPQRSGSSVQAAAFRPQRSGSSVQATAAFRPPQRSGHRSVQAAAAFRPQQRSAHRSVQATAAFRPQRSGRSSVQAAAAFRPPQRSGRSVQAAAAFRPPQRSGRRSVQAAAAFRPPQRSGRRSVQAAAAFRPPQRSGRSSVQAAAAFRPQQRAGHRSVQATAAFRPPQRSGRRSVQAAAAFRPQQRSGSSVQAAAFRPQRSGRSVQAAAAFRPQMNWCAFVVTKTVSCVVEDGVETYVKPEYHPCGYRTFMRPRYKVAYKMATALEWKCCHGYSGLDCGEGPGSGPSPGGGAGSKSRPTGGHAGRVEDERMGQLEEKIQSLNKNLQDLQASLNTGGGSSSGGSSSGGSSSGGSSSGGSSSGGSSSGGRNPADAAQPEIKETIHSIQTKLDQLDNRTQAHDKTLVSINNHLVNGKGDELEAGPSGGGLSGWKMDSLKAEILQELERRVSLSCSSCQAGVEDLRRQQREGRERIAALEKKLSDTDSRYRQNLDGLQREVVRLRGCCDTMNHLRDRVSDAERKISSASRTWTFYRPGWTRTSAGGEATMWTRQQRIRGGGGSGVGDRGLVVTEGRLDHRLKDLERRVNSTVQRTDNLDNHLKEYFHRELGDLRTVFLDRFDDQAFRVSDVALDVGLLKDQLSHQDQRLRNLENIMNTRPGGWRTAAVEDLKVEEDLEEEDPQEKEDLQEVEEDLQEVDPQEKEDLKEVDPQEKEDLKEVNPQEEDLQEEDYLEEEDLQEVDLQEEDLQEEDPQKDYLGQEENLQEENPQEEDYLGQEEELPQRKLKDLSVSGESLQNKVVDLTHDVHQIKALTGDHGENFNRIVTEVEMLGHDCVLCGKVEDELRRLKNHSQDALGLMQIHINRLQTRLDSGREGCSQMCSQLEDDVRMLRDDVRRPGLGAEKPLDGHSVIGGSVNNNQLKTLQAELSEAVLTFRSINDSLKGLQHTVQKHGSVLTDLGNTKDKIISELDKIQQEVREHIEESQVRLQGVEQDVRRVDSTLLVEVGDCRRSGNGLEKRLSKLEGVCSRLDGVSMSILNIKEGLNRHVSSLWTCVSGLNESVVHHGGILDYIQKNQEDVYSRMKNLNSSMNQVFKEMQTSSERDLNSLPGPQGPPGPSGERGFNGLPGPRGPMGRPGETGAHGRPGGDAHIPRLAFSAALTVPMERAGTIVFDKTFVNEGDFYDPKTGVFTAPVDGHYFFSAVLTGYKNEKIEAVLSKSNYGMARVDSGGYQPEGLENNPDTVCVDLVTGRLAHSVEPLTVFSGSLLYEDR</sequence>
<proteinExistence type="predicted"/>
<keyword evidence="6" id="KW-1015">Disulfide bond</keyword>